<gene>
    <name evidence="9" type="ORF">IE81DRAFT_367661</name>
</gene>
<dbReference type="PANTHER" id="PTHR13604:SF0">
    <property type="entry name" value="ABASIC SITE PROCESSING PROTEIN HMCES"/>
    <property type="match status" value="1"/>
</dbReference>
<accession>A0A316VXR4</accession>
<sequence>MCGRFPNALDANRHAAAINDWLSRAHRGVRPSHGTRHERREEQGGGGHGCGPSDDGHGGADGAEGAESAEPDQEPPFVTASPGLDRGYHPTTNVAPTAFSPVLYRLGAARQGKQSDDTLLLEPMRWGLLPPSTKVIPKGQDMIRTINARADTILSGRGLWNSPFTKGKRCVVWTQGFYEWLATPQARLPHLIGMPNHGLGRTAADGKEREMMPMAGLWEECTLDDGTKVKSFAICTTEINKQLEWLHTRMPVILPDLRAMQVWLGTVEAPLSHVAALMRPYPGDLECYRVPQEVGKTGTDDAKFLLPIEQRKDGIARAFGRLMKRDAEEDGGASEQQHRAQLKKVKKEEDREIKTEAEKSGSSAPRHEDAIKREREVCAGGTLAMKEEEEKDSILRATEQVERDAQDAEITWQEEHKVDAGNIKRDPSESDQDQIKADRKFAEELQRSEGPSTANDEAKSEPPHVLDQHRGLSDSEPSAGKPARSSKFSPEPWNPPSSTFGSFDTRPSGNGKTSQASPTGPTRLENMLSAQRSAAHSRPGVPISPKSNGASRDSPMKGQAGSPKSKAKDGAAKGAPDIRSFFKQ</sequence>
<feature type="compositionally biased region" description="Basic residues" evidence="8">
    <location>
        <begin position="26"/>
        <end position="37"/>
    </location>
</feature>
<evidence type="ECO:0000256" key="4">
    <source>
        <dbReference type="ARBA" id="ARBA00022801"/>
    </source>
</evidence>
<organism evidence="9 10">
    <name type="scientific">Ceraceosorus guamensis</name>
    <dbReference type="NCBI Taxonomy" id="1522189"/>
    <lineage>
        <taxon>Eukaryota</taxon>
        <taxon>Fungi</taxon>
        <taxon>Dikarya</taxon>
        <taxon>Basidiomycota</taxon>
        <taxon>Ustilaginomycotina</taxon>
        <taxon>Exobasidiomycetes</taxon>
        <taxon>Ceraceosorales</taxon>
        <taxon>Ceraceosoraceae</taxon>
        <taxon>Ceraceosorus</taxon>
    </lineage>
</organism>
<comment type="similarity">
    <text evidence="1">Belongs to the SOS response-associated peptidase family.</text>
</comment>
<dbReference type="Pfam" id="PF02586">
    <property type="entry name" value="SRAP"/>
    <property type="match status" value="1"/>
</dbReference>
<dbReference type="InParanoid" id="A0A316VXR4"/>
<evidence type="ECO:0000256" key="3">
    <source>
        <dbReference type="ARBA" id="ARBA00022763"/>
    </source>
</evidence>
<dbReference type="GO" id="GO:0006508">
    <property type="term" value="P:proteolysis"/>
    <property type="evidence" value="ECO:0007669"/>
    <property type="project" value="UniProtKB-KW"/>
</dbReference>
<dbReference type="Gene3D" id="3.90.1680.10">
    <property type="entry name" value="SOS response associated peptidase-like"/>
    <property type="match status" value="1"/>
</dbReference>
<evidence type="ECO:0000256" key="2">
    <source>
        <dbReference type="ARBA" id="ARBA00022670"/>
    </source>
</evidence>
<evidence type="ECO:0000313" key="9">
    <source>
        <dbReference type="EMBL" id="PWN41193.1"/>
    </source>
</evidence>
<keyword evidence="6" id="KW-0238">DNA-binding</keyword>
<keyword evidence="4" id="KW-0378">Hydrolase</keyword>
<keyword evidence="7" id="KW-0456">Lyase</keyword>
<dbReference type="InterPro" id="IPR036590">
    <property type="entry name" value="SRAP-like"/>
</dbReference>
<dbReference type="OrthoDB" id="2111841at2759"/>
<feature type="compositionally biased region" description="Polar residues" evidence="8">
    <location>
        <begin position="496"/>
        <end position="520"/>
    </location>
</feature>
<dbReference type="InterPro" id="IPR003738">
    <property type="entry name" value="SRAP"/>
</dbReference>
<evidence type="ECO:0000256" key="1">
    <source>
        <dbReference type="ARBA" id="ARBA00008136"/>
    </source>
</evidence>
<name>A0A316VXR4_9BASI</name>
<keyword evidence="5" id="KW-0190">Covalent protein-DNA linkage</keyword>
<keyword evidence="3" id="KW-0227">DNA damage</keyword>
<proteinExistence type="inferred from homology"/>
<evidence type="ECO:0000256" key="7">
    <source>
        <dbReference type="ARBA" id="ARBA00023239"/>
    </source>
</evidence>
<evidence type="ECO:0000256" key="5">
    <source>
        <dbReference type="ARBA" id="ARBA00023124"/>
    </source>
</evidence>
<feature type="compositionally biased region" description="Basic and acidic residues" evidence="8">
    <location>
        <begin position="346"/>
        <end position="377"/>
    </location>
</feature>
<dbReference type="AlphaFoldDB" id="A0A316VXR4"/>
<keyword evidence="10" id="KW-1185">Reference proteome</keyword>
<dbReference type="STRING" id="1522189.A0A316VXR4"/>
<feature type="compositionally biased region" description="Basic and acidic residues" evidence="8">
    <location>
        <begin position="413"/>
        <end position="447"/>
    </location>
</feature>
<dbReference type="RefSeq" id="XP_025368353.1">
    <property type="nucleotide sequence ID" value="XM_025517097.1"/>
</dbReference>
<dbReference type="GO" id="GO:0003697">
    <property type="term" value="F:single-stranded DNA binding"/>
    <property type="evidence" value="ECO:0007669"/>
    <property type="project" value="InterPro"/>
</dbReference>
<dbReference type="GO" id="GO:0106300">
    <property type="term" value="P:protein-DNA covalent cross-linking repair"/>
    <property type="evidence" value="ECO:0007669"/>
    <property type="project" value="InterPro"/>
</dbReference>
<feature type="region of interest" description="Disordered" evidence="8">
    <location>
        <begin position="26"/>
        <end position="92"/>
    </location>
</feature>
<feature type="region of interest" description="Disordered" evidence="8">
    <location>
        <begin position="326"/>
        <end position="584"/>
    </location>
</feature>
<reference evidence="9 10" key="1">
    <citation type="journal article" date="2018" name="Mol. Biol. Evol.">
        <title>Broad Genomic Sampling Reveals a Smut Pathogenic Ancestry of the Fungal Clade Ustilaginomycotina.</title>
        <authorList>
            <person name="Kijpornyongpan T."/>
            <person name="Mondo S.J."/>
            <person name="Barry K."/>
            <person name="Sandor L."/>
            <person name="Lee J."/>
            <person name="Lipzen A."/>
            <person name="Pangilinan J."/>
            <person name="LaButti K."/>
            <person name="Hainaut M."/>
            <person name="Henrissat B."/>
            <person name="Grigoriev I.V."/>
            <person name="Spatafora J.W."/>
            <person name="Aime M.C."/>
        </authorList>
    </citation>
    <scope>NUCLEOTIDE SEQUENCE [LARGE SCALE GENOMIC DNA]</scope>
    <source>
        <strain evidence="9 10">MCA 4658</strain>
    </source>
</reference>
<dbReference type="GO" id="GO:0016829">
    <property type="term" value="F:lyase activity"/>
    <property type="evidence" value="ECO:0007669"/>
    <property type="project" value="UniProtKB-KW"/>
</dbReference>
<dbReference type="EMBL" id="KZ819397">
    <property type="protein sequence ID" value="PWN41193.1"/>
    <property type="molecule type" value="Genomic_DNA"/>
</dbReference>
<keyword evidence="2" id="KW-0645">Protease</keyword>
<protein>
    <submittedName>
        <fullName evidence="9">DUF159-domain-containing protein</fullName>
    </submittedName>
</protein>
<evidence type="ECO:0000313" key="10">
    <source>
        <dbReference type="Proteomes" id="UP000245783"/>
    </source>
</evidence>
<dbReference type="SUPFAM" id="SSF143081">
    <property type="entry name" value="BB1717-like"/>
    <property type="match status" value="1"/>
</dbReference>
<feature type="compositionally biased region" description="Basic and acidic residues" evidence="8">
    <location>
        <begin position="456"/>
        <end position="473"/>
    </location>
</feature>
<evidence type="ECO:0000256" key="6">
    <source>
        <dbReference type="ARBA" id="ARBA00023125"/>
    </source>
</evidence>
<feature type="compositionally biased region" description="Basic and acidic residues" evidence="8">
    <location>
        <begin position="385"/>
        <end position="406"/>
    </location>
</feature>
<dbReference type="GeneID" id="37038967"/>
<dbReference type="Proteomes" id="UP000245783">
    <property type="component" value="Unassembled WGS sequence"/>
</dbReference>
<evidence type="ECO:0000256" key="8">
    <source>
        <dbReference type="SAM" id="MobiDB-lite"/>
    </source>
</evidence>
<dbReference type="GO" id="GO:0008233">
    <property type="term" value="F:peptidase activity"/>
    <property type="evidence" value="ECO:0007669"/>
    <property type="project" value="UniProtKB-KW"/>
</dbReference>
<dbReference type="PANTHER" id="PTHR13604">
    <property type="entry name" value="DC12-RELATED"/>
    <property type="match status" value="1"/>
</dbReference>